<dbReference type="PhylomeDB" id="B3MNJ4"/>
<protein>
    <recommendedName>
        <fullName evidence="6">TPX2 C-terminal domain-containing protein</fullName>
    </recommendedName>
</protein>
<dbReference type="HOGENOM" id="CLU_1058735_0_0_1"/>
<evidence type="ECO:0000256" key="2">
    <source>
        <dbReference type="ARBA" id="ARBA00005885"/>
    </source>
</evidence>
<name>B3MNJ4_DROAN</name>
<accession>B3MNJ4</accession>
<dbReference type="OMA" id="KATPNPW"/>
<dbReference type="EMBL" id="CH902620">
    <property type="protein sequence ID" value="EDV32102.1"/>
    <property type="molecule type" value="Genomic_DNA"/>
</dbReference>
<feature type="compositionally biased region" description="Basic residues" evidence="5">
    <location>
        <begin position="52"/>
        <end position="76"/>
    </location>
</feature>
<keyword evidence="4" id="KW-0206">Cytoskeleton</keyword>
<dbReference type="GO" id="GO:0005856">
    <property type="term" value="C:cytoskeleton"/>
    <property type="evidence" value="ECO:0007669"/>
    <property type="project" value="UniProtKB-SubCell"/>
</dbReference>
<keyword evidence="3" id="KW-0963">Cytoplasm</keyword>
<dbReference type="InParanoid" id="B3MNJ4"/>
<dbReference type="STRING" id="7217.B3MNJ4"/>
<comment type="subcellular location">
    <subcellularLocation>
        <location evidence="1">Cytoplasm</location>
        <location evidence="1">Cytoskeleton</location>
    </subcellularLocation>
</comment>
<gene>
    <name evidence="7" type="primary">Dana\GF15659</name>
    <name evidence="7" type="synonym">dana_GLEANR_16423</name>
    <name evidence="7" type="ORF">GF15659</name>
</gene>
<evidence type="ECO:0000313" key="8">
    <source>
        <dbReference type="Proteomes" id="UP000007801"/>
    </source>
</evidence>
<dbReference type="InterPro" id="IPR027329">
    <property type="entry name" value="TPX2_C"/>
</dbReference>
<dbReference type="Pfam" id="PF06886">
    <property type="entry name" value="TPX2"/>
    <property type="match status" value="1"/>
</dbReference>
<feature type="domain" description="TPX2 C-terminal" evidence="6">
    <location>
        <begin position="198"/>
        <end position="254"/>
    </location>
</feature>
<evidence type="ECO:0000256" key="3">
    <source>
        <dbReference type="ARBA" id="ARBA00022490"/>
    </source>
</evidence>
<dbReference type="Proteomes" id="UP000007801">
    <property type="component" value="Unassembled WGS sequence"/>
</dbReference>
<reference evidence="7 8" key="1">
    <citation type="journal article" date="2007" name="Nature">
        <title>Evolution of genes and genomes on the Drosophila phylogeny.</title>
        <authorList>
            <consortium name="Drosophila 12 Genomes Consortium"/>
            <person name="Clark A.G."/>
            <person name="Eisen M.B."/>
            <person name="Smith D.R."/>
            <person name="Bergman C.M."/>
            <person name="Oliver B."/>
            <person name="Markow T.A."/>
            <person name="Kaufman T.C."/>
            <person name="Kellis M."/>
            <person name="Gelbart W."/>
            <person name="Iyer V.N."/>
            <person name="Pollard D.A."/>
            <person name="Sackton T.B."/>
            <person name="Larracuente A.M."/>
            <person name="Singh N.D."/>
            <person name="Abad J.P."/>
            <person name="Abt D.N."/>
            <person name="Adryan B."/>
            <person name="Aguade M."/>
            <person name="Akashi H."/>
            <person name="Anderson W.W."/>
            <person name="Aquadro C.F."/>
            <person name="Ardell D.H."/>
            <person name="Arguello R."/>
            <person name="Artieri C.G."/>
            <person name="Barbash D.A."/>
            <person name="Barker D."/>
            <person name="Barsanti P."/>
            <person name="Batterham P."/>
            <person name="Batzoglou S."/>
            <person name="Begun D."/>
            <person name="Bhutkar A."/>
            <person name="Blanco E."/>
            <person name="Bosak S.A."/>
            <person name="Bradley R.K."/>
            <person name="Brand A.D."/>
            <person name="Brent M.R."/>
            <person name="Brooks A.N."/>
            <person name="Brown R.H."/>
            <person name="Butlin R.K."/>
            <person name="Caggese C."/>
            <person name="Calvi B.R."/>
            <person name="Bernardo de Carvalho A."/>
            <person name="Caspi A."/>
            <person name="Castrezana S."/>
            <person name="Celniker S.E."/>
            <person name="Chang J.L."/>
            <person name="Chapple C."/>
            <person name="Chatterji S."/>
            <person name="Chinwalla A."/>
            <person name="Civetta A."/>
            <person name="Clifton S.W."/>
            <person name="Comeron J.M."/>
            <person name="Costello J.C."/>
            <person name="Coyne J.A."/>
            <person name="Daub J."/>
            <person name="David R.G."/>
            <person name="Delcher A.L."/>
            <person name="Delehaunty K."/>
            <person name="Do C.B."/>
            <person name="Ebling H."/>
            <person name="Edwards K."/>
            <person name="Eickbush T."/>
            <person name="Evans J.D."/>
            <person name="Filipski A."/>
            <person name="Findeiss S."/>
            <person name="Freyhult E."/>
            <person name="Fulton L."/>
            <person name="Fulton R."/>
            <person name="Garcia A.C."/>
            <person name="Gardiner A."/>
            <person name="Garfield D.A."/>
            <person name="Garvin B.E."/>
            <person name="Gibson G."/>
            <person name="Gilbert D."/>
            <person name="Gnerre S."/>
            <person name="Godfrey J."/>
            <person name="Good R."/>
            <person name="Gotea V."/>
            <person name="Gravely B."/>
            <person name="Greenberg A.J."/>
            <person name="Griffiths-Jones S."/>
            <person name="Gross S."/>
            <person name="Guigo R."/>
            <person name="Gustafson E.A."/>
            <person name="Haerty W."/>
            <person name="Hahn M.W."/>
            <person name="Halligan D.L."/>
            <person name="Halpern A.L."/>
            <person name="Halter G.M."/>
            <person name="Han M.V."/>
            <person name="Heger A."/>
            <person name="Hillier L."/>
            <person name="Hinrichs A.S."/>
            <person name="Holmes I."/>
            <person name="Hoskins R.A."/>
            <person name="Hubisz M.J."/>
            <person name="Hultmark D."/>
            <person name="Huntley M.A."/>
            <person name="Jaffe D.B."/>
            <person name="Jagadeeshan S."/>
            <person name="Jeck W.R."/>
            <person name="Johnson J."/>
            <person name="Jones C.D."/>
            <person name="Jordan W.C."/>
            <person name="Karpen G.H."/>
            <person name="Kataoka E."/>
            <person name="Keightley P.D."/>
            <person name="Kheradpour P."/>
            <person name="Kirkness E.F."/>
            <person name="Koerich L.B."/>
            <person name="Kristiansen K."/>
            <person name="Kudrna D."/>
            <person name="Kulathinal R.J."/>
            <person name="Kumar S."/>
            <person name="Kwok R."/>
            <person name="Lander E."/>
            <person name="Langley C.H."/>
            <person name="Lapoint R."/>
            <person name="Lazzaro B.P."/>
            <person name="Lee S.J."/>
            <person name="Levesque L."/>
            <person name="Li R."/>
            <person name="Lin C.F."/>
            <person name="Lin M.F."/>
            <person name="Lindblad-Toh K."/>
            <person name="Llopart A."/>
            <person name="Long M."/>
            <person name="Low L."/>
            <person name="Lozovsky E."/>
            <person name="Lu J."/>
            <person name="Luo M."/>
            <person name="Machado C.A."/>
            <person name="Makalowski W."/>
            <person name="Marzo M."/>
            <person name="Matsuda M."/>
            <person name="Matzkin L."/>
            <person name="McAllister B."/>
            <person name="McBride C.S."/>
            <person name="McKernan B."/>
            <person name="McKernan K."/>
            <person name="Mendez-Lago M."/>
            <person name="Minx P."/>
            <person name="Mollenhauer M.U."/>
            <person name="Montooth K."/>
            <person name="Mount S.M."/>
            <person name="Mu X."/>
            <person name="Myers E."/>
            <person name="Negre B."/>
            <person name="Newfeld S."/>
            <person name="Nielsen R."/>
            <person name="Noor M.A."/>
            <person name="O'Grady P."/>
            <person name="Pachter L."/>
            <person name="Papaceit M."/>
            <person name="Parisi M.J."/>
            <person name="Parisi M."/>
            <person name="Parts L."/>
            <person name="Pedersen J.S."/>
            <person name="Pesole G."/>
            <person name="Phillippy A.M."/>
            <person name="Ponting C.P."/>
            <person name="Pop M."/>
            <person name="Porcelli D."/>
            <person name="Powell J.R."/>
            <person name="Prohaska S."/>
            <person name="Pruitt K."/>
            <person name="Puig M."/>
            <person name="Quesneville H."/>
            <person name="Ram K.R."/>
            <person name="Rand D."/>
            <person name="Rasmussen M.D."/>
            <person name="Reed L.K."/>
            <person name="Reenan R."/>
            <person name="Reily A."/>
            <person name="Remington K.A."/>
            <person name="Rieger T.T."/>
            <person name="Ritchie M.G."/>
            <person name="Robin C."/>
            <person name="Rogers Y.H."/>
            <person name="Rohde C."/>
            <person name="Rozas J."/>
            <person name="Rubenfield M.J."/>
            <person name="Ruiz A."/>
            <person name="Russo S."/>
            <person name="Salzberg S.L."/>
            <person name="Sanchez-Gracia A."/>
            <person name="Saranga D.J."/>
            <person name="Sato H."/>
            <person name="Schaeffer S.W."/>
            <person name="Schatz M.C."/>
            <person name="Schlenke T."/>
            <person name="Schwartz R."/>
            <person name="Segarra C."/>
            <person name="Singh R.S."/>
            <person name="Sirot L."/>
            <person name="Sirota M."/>
            <person name="Sisneros N.B."/>
            <person name="Smith C.D."/>
            <person name="Smith T.F."/>
            <person name="Spieth J."/>
            <person name="Stage D.E."/>
            <person name="Stark A."/>
            <person name="Stephan W."/>
            <person name="Strausberg R.L."/>
            <person name="Strempel S."/>
            <person name="Sturgill D."/>
            <person name="Sutton G."/>
            <person name="Sutton G.G."/>
            <person name="Tao W."/>
            <person name="Teichmann S."/>
            <person name="Tobari Y.N."/>
            <person name="Tomimura Y."/>
            <person name="Tsolas J.M."/>
            <person name="Valente V.L."/>
            <person name="Venter E."/>
            <person name="Venter J.C."/>
            <person name="Vicario S."/>
            <person name="Vieira F.G."/>
            <person name="Vilella A.J."/>
            <person name="Villasante A."/>
            <person name="Walenz B."/>
            <person name="Wang J."/>
            <person name="Wasserman M."/>
            <person name="Watts T."/>
            <person name="Wilson D."/>
            <person name="Wilson R.K."/>
            <person name="Wing R.A."/>
            <person name="Wolfner M.F."/>
            <person name="Wong A."/>
            <person name="Wong G.K."/>
            <person name="Wu C.I."/>
            <person name="Wu G."/>
            <person name="Yamamoto D."/>
            <person name="Yang H.P."/>
            <person name="Yang S.P."/>
            <person name="Yorke J.A."/>
            <person name="Yoshida K."/>
            <person name="Zdobnov E."/>
            <person name="Zhang P."/>
            <person name="Zhang Y."/>
            <person name="Zimin A.V."/>
            <person name="Baldwin J."/>
            <person name="Abdouelleil A."/>
            <person name="Abdulkadir J."/>
            <person name="Abebe A."/>
            <person name="Abera B."/>
            <person name="Abreu J."/>
            <person name="Acer S.C."/>
            <person name="Aftuck L."/>
            <person name="Alexander A."/>
            <person name="An P."/>
            <person name="Anderson E."/>
            <person name="Anderson S."/>
            <person name="Arachi H."/>
            <person name="Azer M."/>
            <person name="Bachantsang P."/>
            <person name="Barry A."/>
            <person name="Bayul T."/>
            <person name="Berlin A."/>
            <person name="Bessette D."/>
            <person name="Bloom T."/>
            <person name="Blye J."/>
            <person name="Boguslavskiy L."/>
            <person name="Bonnet C."/>
            <person name="Boukhgalter B."/>
            <person name="Bourzgui I."/>
            <person name="Brown A."/>
            <person name="Cahill P."/>
            <person name="Channer S."/>
            <person name="Cheshatsang Y."/>
            <person name="Chuda L."/>
            <person name="Citroen M."/>
            <person name="Collymore A."/>
            <person name="Cooke P."/>
            <person name="Costello M."/>
            <person name="D'Aco K."/>
            <person name="Daza R."/>
            <person name="De Haan G."/>
            <person name="DeGray S."/>
            <person name="DeMaso C."/>
            <person name="Dhargay N."/>
            <person name="Dooley K."/>
            <person name="Dooley E."/>
            <person name="Doricent M."/>
            <person name="Dorje P."/>
            <person name="Dorjee K."/>
            <person name="Dupes A."/>
            <person name="Elong R."/>
            <person name="Falk J."/>
            <person name="Farina A."/>
            <person name="Faro S."/>
            <person name="Ferguson D."/>
            <person name="Fisher S."/>
            <person name="Foley C.D."/>
            <person name="Franke A."/>
            <person name="Friedrich D."/>
            <person name="Gadbois L."/>
            <person name="Gearin G."/>
            <person name="Gearin C.R."/>
            <person name="Giannoukos G."/>
            <person name="Goode T."/>
            <person name="Graham J."/>
            <person name="Grandbois E."/>
            <person name="Grewal S."/>
            <person name="Gyaltsen K."/>
            <person name="Hafez N."/>
            <person name="Hagos B."/>
            <person name="Hall J."/>
            <person name="Henson C."/>
            <person name="Hollinger A."/>
            <person name="Honan T."/>
            <person name="Huard M.D."/>
            <person name="Hughes L."/>
            <person name="Hurhula B."/>
            <person name="Husby M.E."/>
            <person name="Kamat A."/>
            <person name="Kanga B."/>
            <person name="Kashin S."/>
            <person name="Khazanovich D."/>
            <person name="Kisner P."/>
            <person name="Lance K."/>
            <person name="Lara M."/>
            <person name="Lee W."/>
            <person name="Lennon N."/>
            <person name="Letendre F."/>
            <person name="LeVine R."/>
            <person name="Lipovsky A."/>
            <person name="Liu X."/>
            <person name="Liu J."/>
            <person name="Liu S."/>
            <person name="Lokyitsang T."/>
            <person name="Lokyitsang Y."/>
            <person name="Lubonja R."/>
            <person name="Lui A."/>
            <person name="MacDonald P."/>
            <person name="Magnisalis V."/>
            <person name="Maru K."/>
            <person name="Matthews C."/>
            <person name="McCusker W."/>
            <person name="McDonough S."/>
            <person name="Mehta T."/>
            <person name="Meldrim J."/>
            <person name="Meneus L."/>
            <person name="Mihai O."/>
            <person name="Mihalev A."/>
            <person name="Mihova T."/>
            <person name="Mittelman R."/>
            <person name="Mlenga V."/>
            <person name="Montmayeur A."/>
            <person name="Mulrain L."/>
            <person name="Navidi A."/>
            <person name="Naylor J."/>
            <person name="Negash T."/>
            <person name="Nguyen T."/>
            <person name="Nguyen N."/>
            <person name="Nicol R."/>
            <person name="Norbu C."/>
            <person name="Norbu N."/>
            <person name="Novod N."/>
            <person name="O'Neill B."/>
            <person name="Osman S."/>
            <person name="Markiewicz E."/>
            <person name="Oyono O.L."/>
            <person name="Patti C."/>
            <person name="Phunkhang P."/>
            <person name="Pierre F."/>
            <person name="Priest M."/>
            <person name="Raghuraman S."/>
            <person name="Rege F."/>
            <person name="Reyes R."/>
            <person name="Rise C."/>
            <person name="Rogov P."/>
            <person name="Ross K."/>
            <person name="Ryan E."/>
            <person name="Settipalli S."/>
            <person name="Shea T."/>
            <person name="Sherpa N."/>
            <person name="Shi L."/>
            <person name="Shih D."/>
            <person name="Sparrow T."/>
            <person name="Spaulding J."/>
            <person name="Stalker J."/>
            <person name="Stange-Thomann N."/>
            <person name="Stavropoulos S."/>
            <person name="Stone C."/>
            <person name="Strader C."/>
            <person name="Tesfaye S."/>
            <person name="Thomson T."/>
            <person name="Thoulutsang Y."/>
            <person name="Thoulutsang D."/>
            <person name="Topham K."/>
            <person name="Topping I."/>
            <person name="Tsamla T."/>
            <person name="Vassiliev H."/>
            <person name="Vo A."/>
            <person name="Wangchuk T."/>
            <person name="Wangdi T."/>
            <person name="Weiand M."/>
            <person name="Wilkinson J."/>
            <person name="Wilson A."/>
            <person name="Yadav S."/>
            <person name="Young G."/>
            <person name="Yu Q."/>
            <person name="Zembek L."/>
            <person name="Zhong D."/>
            <person name="Zimmer A."/>
            <person name="Zwirko Z."/>
            <person name="Jaffe D.B."/>
            <person name="Alvarez P."/>
            <person name="Brockman W."/>
            <person name="Butler J."/>
            <person name="Chin C."/>
            <person name="Gnerre S."/>
            <person name="Grabherr M."/>
            <person name="Kleber M."/>
            <person name="Mauceli E."/>
            <person name="MacCallum I."/>
        </authorList>
    </citation>
    <scope>NUCLEOTIDE SEQUENCE [LARGE SCALE GENOMIC DNA]</scope>
    <source>
        <strain evidence="8">Tucson 14024-0371.13</strain>
    </source>
</reference>
<sequence>MTITNWSKWNGVASNNDIQKIRPKVIQGFDRLDGRLRAVIQEQDFVKDSMKRKQAGQADKRKKAKRPKRAGKKRAPRVCKFQDIYAENHQELRRDVIRRQQNSNTFRSRPIPDFQKCHKRLEKRRAYLNSLKTVTKPQTPRTLSVSLEALKKRESRLKTQVQKSDSFIPRINRKSLNYLRRAPFVPRIVSTFIKPQPFNLHSEVRAEHRRKFDEWSRMRMMQKWQQKAYDWFDRERREFLKLRRQTNFKARPSPWKSI</sequence>
<dbReference type="eggNOG" id="ENOG502R22S">
    <property type="taxonomic scope" value="Eukaryota"/>
</dbReference>
<evidence type="ECO:0000256" key="1">
    <source>
        <dbReference type="ARBA" id="ARBA00004245"/>
    </source>
</evidence>
<feature type="region of interest" description="Disordered" evidence="5">
    <location>
        <begin position="47"/>
        <end position="76"/>
    </location>
</feature>
<organism evidence="7 8">
    <name type="scientific">Drosophila ananassae</name>
    <name type="common">Fruit fly</name>
    <dbReference type="NCBI Taxonomy" id="7217"/>
    <lineage>
        <taxon>Eukaryota</taxon>
        <taxon>Metazoa</taxon>
        <taxon>Ecdysozoa</taxon>
        <taxon>Arthropoda</taxon>
        <taxon>Hexapoda</taxon>
        <taxon>Insecta</taxon>
        <taxon>Pterygota</taxon>
        <taxon>Neoptera</taxon>
        <taxon>Endopterygota</taxon>
        <taxon>Diptera</taxon>
        <taxon>Brachycera</taxon>
        <taxon>Muscomorpha</taxon>
        <taxon>Ephydroidea</taxon>
        <taxon>Drosophilidae</taxon>
        <taxon>Drosophila</taxon>
        <taxon>Sophophora</taxon>
    </lineage>
</organism>
<evidence type="ECO:0000259" key="6">
    <source>
        <dbReference type="Pfam" id="PF06886"/>
    </source>
</evidence>
<dbReference type="AlphaFoldDB" id="B3MNJ4"/>
<evidence type="ECO:0000256" key="5">
    <source>
        <dbReference type="SAM" id="MobiDB-lite"/>
    </source>
</evidence>
<dbReference type="OrthoDB" id="1684416at2759"/>
<dbReference type="GeneID" id="6498465"/>
<keyword evidence="8" id="KW-1185">Reference proteome</keyword>
<proteinExistence type="inferred from homology"/>
<dbReference type="KEGG" id="dan:6498465"/>
<comment type="similarity">
    <text evidence="2">Belongs to the TPX2 family.</text>
</comment>
<evidence type="ECO:0000313" key="7">
    <source>
        <dbReference type="EMBL" id="EDV32102.1"/>
    </source>
</evidence>
<evidence type="ECO:0000256" key="4">
    <source>
        <dbReference type="ARBA" id="ARBA00023212"/>
    </source>
</evidence>